<dbReference type="PANTHER" id="PTHR21708">
    <property type="entry name" value="PROBABLE 2-DEHYDROPANTOATE 2-REDUCTASE"/>
    <property type="match status" value="1"/>
</dbReference>
<dbReference type="InterPro" id="IPR036291">
    <property type="entry name" value="NAD(P)-bd_dom_sf"/>
</dbReference>
<dbReference type="Gene3D" id="1.10.1040.10">
    <property type="entry name" value="N-(1-d-carboxylethyl)-l-norvaline Dehydrogenase, domain 2"/>
    <property type="match status" value="1"/>
</dbReference>
<keyword evidence="2" id="KW-0521">NADP</keyword>
<sequence>MRVAVVGAGAIGAYVGACLHRAGADVSLLARGDNLAALRADGVRVLSPRGDFQVAPHTTDDPDEIGAVDHVVLGLKAYSYATCGPLVHPLLKEDTTIIAAQNGIPWWYFHGLRGPFEDHRIDTVDPGGAVSRVLPPRRAIGCVVYAATELDAPGVVRHREGTRFSIGEPDGSYSRRCREFSDAMIAGGLKCPVEDDIRRDIWIKLMGNVAFNPISALTGATLAGMCRHSGVRALVAAMMRESLEIAAALGCSPDIAIERRLAGAERTGDHKTSTLQDLERGKPLELEAMLTAVVELADLVGAEAPTLRTVNALGDLLGRRLAPGEPATAGSIPRE</sequence>
<evidence type="ECO:0000256" key="2">
    <source>
        <dbReference type="ARBA" id="ARBA00022857"/>
    </source>
</evidence>
<dbReference type="Pfam" id="PF02558">
    <property type="entry name" value="ApbA"/>
    <property type="match status" value="1"/>
</dbReference>
<keyword evidence="7" id="KW-1185">Reference proteome</keyword>
<dbReference type="Pfam" id="PF08546">
    <property type="entry name" value="ApbA_C"/>
    <property type="match status" value="1"/>
</dbReference>
<gene>
    <name evidence="6" type="ORF">E1202_12395</name>
</gene>
<dbReference type="InterPro" id="IPR013332">
    <property type="entry name" value="KPR_N"/>
</dbReference>
<comment type="caution">
    <text evidence="6">The sequence shown here is derived from an EMBL/GenBank/DDBJ whole genome shotgun (WGS) entry which is preliminary data.</text>
</comment>
<evidence type="ECO:0000313" key="7">
    <source>
        <dbReference type="Proteomes" id="UP000294723"/>
    </source>
</evidence>
<dbReference type="GO" id="GO:0016491">
    <property type="term" value="F:oxidoreductase activity"/>
    <property type="evidence" value="ECO:0007669"/>
    <property type="project" value="UniProtKB-KW"/>
</dbReference>
<evidence type="ECO:0000256" key="1">
    <source>
        <dbReference type="ARBA" id="ARBA00007870"/>
    </source>
</evidence>
<dbReference type="SUPFAM" id="SSF48179">
    <property type="entry name" value="6-phosphogluconate dehydrogenase C-terminal domain-like"/>
    <property type="match status" value="1"/>
</dbReference>
<feature type="domain" description="Ketopantoate reductase N-terminal" evidence="4">
    <location>
        <begin position="3"/>
        <end position="170"/>
    </location>
</feature>
<accession>A0A4R5BSG2</accession>
<dbReference type="AlphaFoldDB" id="A0A4R5BSG2"/>
<dbReference type="FunFam" id="1.10.1040.10:FF:000017">
    <property type="entry name" value="2-dehydropantoate 2-reductase"/>
    <property type="match status" value="1"/>
</dbReference>
<keyword evidence="3" id="KW-0560">Oxidoreductase</keyword>
<dbReference type="Proteomes" id="UP000294723">
    <property type="component" value="Unassembled WGS sequence"/>
</dbReference>
<dbReference type="FunFam" id="3.40.50.720:FF:000307">
    <property type="entry name" value="2-dehydropantoate 2-reductase"/>
    <property type="match status" value="1"/>
</dbReference>
<evidence type="ECO:0000256" key="3">
    <source>
        <dbReference type="ARBA" id="ARBA00023002"/>
    </source>
</evidence>
<proteinExistence type="inferred from homology"/>
<dbReference type="InterPro" id="IPR013328">
    <property type="entry name" value="6PGD_dom2"/>
</dbReference>
<dbReference type="InterPro" id="IPR051402">
    <property type="entry name" value="KPR-Related"/>
</dbReference>
<name>A0A4R5BSG2_9PSEU</name>
<dbReference type="PANTHER" id="PTHR21708:SF45">
    <property type="entry name" value="2-DEHYDROPANTOATE 2-REDUCTASE"/>
    <property type="match status" value="1"/>
</dbReference>
<dbReference type="SUPFAM" id="SSF51735">
    <property type="entry name" value="NAD(P)-binding Rossmann-fold domains"/>
    <property type="match status" value="1"/>
</dbReference>
<organism evidence="6 7">
    <name type="scientific">Saccharopolyspora karakumensis</name>
    <dbReference type="NCBI Taxonomy" id="2530386"/>
    <lineage>
        <taxon>Bacteria</taxon>
        <taxon>Bacillati</taxon>
        <taxon>Actinomycetota</taxon>
        <taxon>Actinomycetes</taxon>
        <taxon>Pseudonocardiales</taxon>
        <taxon>Pseudonocardiaceae</taxon>
        <taxon>Saccharopolyspora</taxon>
    </lineage>
</organism>
<reference evidence="6 7" key="1">
    <citation type="submission" date="2019-03" db="EMBL/GenBank/DDBJ databases">
        <title>Draft genome sequences of novel Actinobacteria.</title>
        <authorList>
            <person name="Sahin N."/>
            <person name="Ay H."/>
            <person name="Saygin H."/>
        </authorList>
    </citation>
    <scope>NUCLEOTIDE SEQUENCE [LARGE SCALE GENOMIC DNA]</scope>
    <source>
        <strain evidence="6 7">5K548</strain>
    </source>
</reference>
<dbReference type="NCBIfam" id="NF005089">
    <property type="entry name" value="PRK06522.1-4"/>
    <property type="match status" value="1"/>
</dbReference>
<evidence type="ECO:0000259" key="4">
    <source>
        <dbReference type="Pfam" id="PF02558"/>
    </source>
</evidence>
<dbReference type="InterPro" id="IPR008927">
    <property type="entry name" value="6-PGluconate_DH-like_C_sf"/>
</dbReference>
<evidence type="ECO:0000313" key="6">
    <source>
        <dbReference type="EMBL" id="TDD88995.1"/>
    </source>
</evidence>
<dbReference type="GO" id="GO:0005737">
    <property type="term" value="C:cytoplasm"/>
    <property type="evidence" value="ECO:0007669"/>
    <property type="project" value="TreeGrafter"/>
</dbReference>
<dbReference type="InterPro" id="IPR013752">
    <property type="entry name" value="KPA_reductase"/>
</dbReference>
<evidence type="ECO:0000259" key="5">
    <source>
        <dbReference type="Pfam" id="PF08546"/>
    </source>
</evidence>
<feature type="domain" description="Ketopantoate reductase C-terminal" evidence="5">
    <location>
        <begin position="196"/>
        <end position="312"/>
    </location>
</feature>
<protein>
    <submittedName>
        <fullName evidence="6">2-dehydropantoate 2-reductase</fullName>
    </submittedName>
</protein>
<dbReference type="RefSeq" id="WP_132683095.1">
    <property type="nucleotide sequence ID" value="NZ_SMLA01000014.1"/>
</dbReference>
<dbReference type="Gene3D" id="3.40.50.720">
    <property type="entry name" value="NAD(P)-binding Rossmann-like Domain"/>
    <property type="match status" value="1"/>
</dbReference>
<comment type="similarity">
    <text evidence="1">Belongs to the ketopantoate reductase family.</text>
</comment>
<dbReference type="EMBL" id="SMLA01000014">
    <property type="protein sequence ID" value="TDD88995.1"/>
    <property type="molecule type" value="Genomic_DNA"/>
</dbReference>